<feature type="domain" description="Acyl-CoA dehydrogenase/oxidase N-terminal" evidence="9">
    <location>
        <begin position="37"/>
        <end position="144"/>
    </location>
</feature>
<accession>A0A0S4QPS6</accession>
<dbReference type="PANTHER" id="PTHR48083">
    <property type="entry name" value="MEDIUM-CHAIN SPECIFIC ACYL-COA DEHYDROGENASE, MITOCHONDRIAL-RELATED"/>
    <property type="match status" value="1"/>
</dbReference>
<dbReference type="InterPro" id="IPR009100">
    <property type="entry name" value="AcylCoA_DH/oxidase_NM_dom_sf"/>
</dbReference>
<dbReference type="Pfam" id="PF00441">
    <property type="entry name" value="Acyl-CoA_dh_1"/>
    <property type="match status" value="1"/>
</dbReference>
<dbReference type="GO" id="GO:0050660">
    <property type="term" value="F:flavin adenine dinucleotide binding"/>
    <property type="evidence" value="ECO:0007669"/>
    <property type="project" value="InterPro"/>
</dbReference>
<name>A0A0S4QPS6_9ACTN</name>
<keyword evidence="11" id="KW-1185">Reference proteome</keyword>
<sequence>MDISLPEDVTAFIAALDRFIDIQIKPIEEKHPEYFDHRREFTRTDLERGGIPSARWREIMQEARVLADKAGFYRYPLPAALGGGDGTNVAMAAIREHLAHRGPGLHAELSHEASVVANLPLALVLHEYGTDEQKETYLERLVSGAMEMAFGLTEPNHGSDATWLETRAVRDGTDWVISGAKRWNSVVDVAEVDLVFARTGGEDGKASGITAFLVPTSAPGFEVPFYWWTFNMPTDHAEVRLNDVRVPGSAVVGEVGRGLDCAQLFVHENRIRQAASSLGAAQFCVDQSVRYTDERRLFGGRMRDYQGIQWQLVELQTEAELVRNTLYKTAWEMDVRGRTAVSDKVAMVNVRGNRLACDAADRAMQIHGGVGYSRHYPFEHIYRHHRRYRITEGSDELQYRRIAAAMWDFRSNRRPDA</sequence>
<gene>
    <name evidence="10" type="ORF">Ga0074812_10862</name>
</gene>
<reference evidence="11" key="1">
    <citation type="submission" date="2015-11" db="EMBL/GenBank/DDBJ databases">
        <authorList>
            <person name="Varghese N."/>
        </authorList>
    </citation>
    <scope>NUCLEOTIDE SEQUENCE [LARGE SCALE GENOMIC DNA]</scope>
    <source>
        <strain evidence="11">DSM 45899</strain>
    </source>
</reference>
<dbReference type="Gene3D" id="1.20.140.10">
    <property type="entry name" value="Butyryl-CoA Dehydrogenase, subunit A, domain 3"/>
    <property type="match status" value="1"/>
</dbReference>
<dbReference type="InterPro" id="IPR006091">
    <property type="entry name" value="Acyl-CoA_Oxase/DH_mid-dom"/>
</dbReference>
<comment type="similarity">
    <text evidence="2 6">Belongs to the acyl-CoA dehydrogenase family.</text>
</comment>
<comment type="cofactor">
    <cofactor evidence="1 6">
        <name>FAD</name>
        <dbReference type="ChEBI" id="CHEBI:57692"/>
    </cofactor>
</comment>
<evidence type="ECO:0000256" key="5">
    <source>
        <dbReference type="ARBA" id="ARBA00023002"/>
    </source>
</evidence>
<feature type="domain" description="Acyl-CoA dehydrogenase/oxidase C-terminal" evidence="7">
    <location>
        <begin position="256"/>
        <end position="406"/>
    </location>
</feature>
<feature type="domain" description="Acyl-CoA oxidase/dehydrogenase middle" evidence="8">
    <location>
        <begin position="149"/>
        <end position="244"/>
    </location>
</feature>
<dbReference type="InterPro" id="IPR046373">
    <property type="entry name" value="Acyl-CoA_Oxase/DH_mid-dom_sf"/>
</dbReference>
<dbReference type="Gene3D" id="1.10.540.10">
    <property type="entry name" value="Acyl-CoA dehydrogenase/oxidase, N-terminal domain"/>
    <property type="match status" value="1"/>
</dbReference>
<dbReference type="Proteomes" id="UP000198802">
    <property type="component" value="Unassembled WGS sequence"/>
</dbReference>
<keyword evidence="5 6" id="KW-0560">Oxidoreductase</keyword>
<dbReference type="FunFam" id="2.40.110.10:FF:000002">
    <property type="entry name" value="Acyl-CoA dehydrogenase fadE12"/>
    <property type="match status" value="1"/>
</dbReference>
<organism evidence="10 11">
    <name type="scientific">Parafrankia irregularis</name>
    <dbReference type="NCBI Taxonomy" id="795642"/>
    <lineage>
        <taxon>Bacteria</taxon>
        <taxon>Bacillati</taxon>
        <taxon>Actinomycetota</taxon>
        <taxon>Actinomycetes</taxon>
        <taxon>Frankiales</taxon>
        <taxon>Frankiaceae</taxon>
        <taxon>Parafrankia</taxon>
    </lineage>
</organism>
<evidence type="ECO:0000256" key="6">
    <source>
        <dbReference type="RuleBase" id="RU362125"/>
    </source>
</evidence>
<dbReference type="Pfam" id="PF02771">
    <property type="entry name" value="Acyl-CoA_dh_N"/>
    <property type="match status" value="1"/>
</dbReference>
<dbReference type="CDD" id="cd00567">
    <property type="entry name" value="ACAD"/>
    <property type="match status" value="1"/>
</dbReference>
<dbReference type="InterPro" id="IPR009075">
    <property type="entry name" value="AcylCo_DH/oxidase_C"/>
</dbReference>
<evidence type="ECO:0000256" key="2">
    <source>
        <dbReference type="ARBA" id="ARBA00009347"/>
    </source>
</evidence>
<dbReference type="InterPro" id="IPR013786">
    <property type="entry name" value="AcylCoA_DH/ox_N"/>
</dbReference>
<evidence type="ECO:0000259" key="8">
    <source>
        <dbReference type="Pfam" id="PF02770"/>
    </source>
</evidence>
<dbReference type="PANTHER" id="PTHR48083:SF2">
    <property type="entry name" value="MEDIUM-CHAIN SPECIFIC ACYL-COA DEHYDROGENASE, MITOCHONDRIAL"/>
    <property type="match status" value="1"/>
</dbReference>
<keyword evidence="3 6" id="KW-0285">Flavoprotein</keyword>
<dbReference type="SUPFAM" id="SSF47203">
    <property type="entry name" value="Acyl-CoA dehydrogenase C-terminal domain-like"/>
    <property type="match status" value="1"/>
</dbReference>
<evidence type="ECO:0000259" key="9">
    <source>
        <dbReference type="Pfam" id="PF02771"/>
    </source>
</evidence>
<dbReference type="AlphaFoldDB" id="A0A0S4QPS6"/>
<dbReference type="SUPFAM" id="SSF56645">
    <property type="entry name" value="Acyl-CoA dehydrogenase NM domain-like"/>
    <property type="match status" value="1"/>
</dbReference>
<evidence type="ECO:0000259" key="7">
    <source>
        <dbReference type="Pfam" id="PF00441"/>
    </source>
</evidence>
<dbReference type="InterPro" id="IPR036250">
    <property type="entry name" value="AcylCo_DH-like_C"/>
</dbReference>
<dbReference type="Gene3D" id="2.40.110.10">
    <property type="entry name" value="Butyryl-CoA Dehydrogenase, subunit A, domain 2"/>
    <property type="match status" value="1"/>
</dbReference>
<dbReference type="InterPro" id="IPR037069">
    <property type="entry name" value="AcylCoA_DH/ox_N_sf"/>
</dbReference>
<dbReference type="EMBL" id="FAOZ01000008">
    <property type="protein sequence ID" value="CUU56534.1"/>
    <property type="molecule type" value="Genomic_DNA"/>
</dbReference>
<dbReference type="Pfam" id="PF02770">
    <property type="entry name" value="Acyl-CoA_dh_M"/>
    <property type="match status" value="1"/>
</dbReference>
<evidence type="ECO:0000256" key="4">
    <source>
        <dbReference type="ARBA" id="ARBA00022827"/>
    </source>
</evidence>
<evidence type="ECO:0000256" key="3">
    <source>
        <dbReference type="ARBA" id="ARBA00022630"/>
    </source>
</evidence>
<protein>
    <submittedName>
        <fullName evidence="10">Acyl-CoA dehydrogenase</fullName>
    </submittedName>
</protein>
<dbReference type="GO" id="GO:0033539">
    <property type="term" value="P:fatty acid beta-oxidation using acyl-CoA dehydrogenase"/>
    <property type="evidence" value="ECO:0007669"/>
    <property type="project" value="TreeGrafter"/>
</dbReference>
<proteinExistence type="inferred from homology"/>
<evidence type="ECO:0000313" key="11">
    <source>
        <dbReference type="Proteomes" id="UP000198802"/>
    </source>
</evidence>
<keyword evidence="4 6" id="KW-0274">FAD</keyword>
<evidence type="ECO:0000313" key="10">
    <source>
        <dbReference type="EMBL" id="CUU56534.1"/>
    </source>
</evidence>
<dbReference type="FunFam" id="1.20.140.10:FF:000037">
    <property type="entry name" value="Similar to acyl-CoA dehydrogenase"/>
    <property type="match status" value="1"/>
</dbReference>
<dbReference type="InterPro" id="IPR050741">
    <property type="entry name" value="Acyl-CoA_dehydrogenase"/>
</dbReference>
<dbReference type="GO" id="GO:0003995">
    <property type="term" value="F:acyl-CoA dehydrogenase activity"/>
    <property type="evidence" value="ECO:0007669"/>
    <property type="project" value="TreeGrafter"/>
</dbReference>
<dbReference type="GO" id="GO:0005737">
    <property type="term" value="C:cytoplasm"/>
    <property type="evidence" value="ECO:0007669"/>
    <property type="project" value="TreeGrafter"/>
</dbReference>
<dbReference type="RefSeq" id="WP_091277070.1">
    <property type="nucleotide sequence ID" value="NZ_FAOZ01000008.1"/>
</dbReference>
<evidence type="ECO:0000256" key="1">
    <source>
        <dbReference type="ARBA" id="ARBA00001974"/>
    </source>
</evidence>